<dbReference type="GO" id="GO:0006508">
    <property type="term" value="P:proteolysis"/>
    <property type="evidence" value="ECO:0007669"/>
    <property type="project" value="UniProtKB-KW"/>
</dbReference>
<dbReference type="AlphaFoldDB" id="A0A1M4WGG5"/>
<dbReference type="STRING" id="1121025.SAMN02745249_01185"/>
<dbReference type="Pfam" id="PF22694">
    <property type="entry name" value="CtpB_N-like"/>
    <property type="match status" value="1"/>
</dbReference>
<evidence type="ECO:0000313" key="9">
    <source>
        <dbReference type="Proteomes" id="UP000184128"/>
    </source>
</evidence>
<dbReference type="InterPro" id="IPR055210">
    <property type="entry name" value="CtpA/B_N"/>
</dbReference>
<dbReference type="CDD" id="cd06782">
    <property type="entry name" value="cpPDZ_CPP-like"/>
    <property type="match status" value="1"/>
</dbReference>
<feature type="transmembrane region" description="Helical" evidence="6">
    <location>
        <begin position="16"/>
        <end position="40"/>
    </location>
</feature>
<dbReference type="SMART" id="SM00245">
    <property type="entry name" value="TSPc"/>
    <property type="match status" value="1"/>
</dbReference>
<gene>
    <name evidence="8" type="ORF">SAMN02745249_01185</name>
</gene>
<keyword evidence="2 5" id="KW-0645">Protease</keyword>
<dbReference type="SUPFAM" id="SSF50156">
    <property type="entry name" value="PDZ domain-like"/>
    <property type="match status" value="1"/>
</dbReference>
<dbReference type="InterPro" id="IPR029045">
    <property type="entry name" value="ClpP/crotonase-like_dom_sf"/>
</dbReference>
<dbReference type="PANTHER" id="PTHR32060:SF30">
    <property type="entry name" value="CARBOXY-TERMINAL PROCESSING PROTEASE CTPA"/>
    <property type="match status" value="1"/>
</dbReference>
<protein>
    <submittedName>
        <fullName evidence="8">Carboxyl-terminal processing protease</fullName>
    </submittedName>
</protein>
<evidence type="ECO:0000313" key="8">
    <source>
        <dbReference type="EMBL" id="SHE80326.1"/>
    </source>
</evidence>
<keyword evidence="6" id="KW-1133">Transmembrane helix</keyword>
<dbReference type="InterPro" id="IPR002477">
    <property type="entry name" value="Peptidoglycan-bd-like"/>
</dbReference>
<dbReference type="RefSeq" id="WP_073297727.1">
    <property type="nucleotide sequence ID" value="NZ_FQUF01000015.1"/>
</dbReference>
<dbReference type="GO" id="GO:0030288">
    <property type="term" value="C:outer membrane-bounded periplasmic space"/>
    <property type="evidence" value="ECO:0007669"/>
    <property type="project" value="TreeGrafter"/>
</dbReference>
<keyword evidence="3 5" id="KW-0378">Hydrolase</keyword>
<dbReference type="InterPro" id="IPR041489">
    <property type="entry name" value="PDZ_6"/>
</dbReference>
<keyword evidence="9" id="KW-1185">Reference proteome</keyword>
<evidence type="ECO:0000256" key="2">
    <source>
        <dbReference type="ARBA" id="ARBA00022670"/>
    </source>
</evidence>
<dbReference type="GO" id="GO:0004175">
    <property type="term" value="F:endopeptidase activity"/>
    <property type="evidence" value="ECO:0007669"/>
    <property type="project" value="TreeGrafter"/>
</dbReference>
<proteinExistence type="inferred from homology"/>
<name>A0A1M4WGG5_9LACT</name>
<dbReference type="Gene3D" id="3.30.750.44">
    <property type="match status" value="1"/>
</dbReference>
<accession>A0A1M4WGG5</accession>
<dbReference type="Pfam" id="PF01471">
    <property type="entry name" value="PG_binding_1"/>
    <property type="match status" value="1"/>
</dbReference>
<evidence type="ECO:0000256" key="1">
    <source>
        <dbReference type="ARBA" id="ARBA00009179"/>
    </source>
</evidence>
<dbReference type="InterPro" id="IPR036366">
    <property type="entry name" value="PGBDSf"/>
</dbReference>
<dbReference type="InterPro" id="IPR001478">
    <property type="entry name" value="PDZ"/>
</dbReference>
<dbReference type="InterPro" id="IPR036365">
    <property type="entry name" value="PGBD-like_sf"/>
</dbReference>
<sequence length="495" mass="54271">MGKQGKNNKDFNISKMTYIITLIFALLIGAGGAFIGGNYFSNHANESEENLNELDSESDAYTQYLFGDSDELSSINKMLAILQTSYYEELDSEALIEGALEGMAKATGDPYTEYFNEQETTSFEEDVSGSFQGIGAEVMKDGEFVRIISPIANSPAEEAGLQPNDFIVEVEGESVADLTINEAVDLIRGPEDSEVELLIQRGDNQFTLSVTRATIPVETVFHEIDEEDPTIGYVNIVNFNMPTYEETVEAIQDLEDQGVSKIIFDVRGNPGGLLTTAMEISNIFVPNGEPITMTQNREDDEPVVLEASEDFGDFKYEGEAILLVDEGSASASEILAGAMRSVDIPIYGTTTFGKGTVQSVVDLGDVDELKFTSGKWLTADGDWINEKGIEPDVVVERPEYAQLFVISPNDTFKLGQASSEVSNLKSVLLALDYKVSDTNVFDDSVVEAIRSFQEKHELDVDGTITNDTARAITDALREKIDENDTQYEEAAKALK</sequence>
<dbReference type="Proteomes" id="UP000184128">
    <property type="component" value="Unassembled WGS sequence"/>
</dbReference>
<evidence type="ECO:0000256" key="6">
    <source>
        <dbReference type="SAM" id="Phobius"/>
    </source>
</evidence>
<dbReference type="Pfam" id="PF03572">
    <property type="entry name" value="Peptidase_S41"/>
    <property type="match status" value="1"/>
</dbReference>
<dbReference type="SMART" id="SM00228">
    <property type="entry name" value="PDZ"/>
    <property type="match status" value="1"/>
</dbReference>
<evidence type="ECO:0000256" key="5">
    <source>
        <dbReference type="RuleBase" id="RU004404"/>
    </source>
</evidence>
<dbReference type="PROSITE" id="PS50106">
    <property type="entry name" value="PDZ"/>
    <property type="match status" value="1"/>
</dbReference>
<evidence type="ECO:0000256" key="4">
    <source>
        <dbReference type="ARBA" id="ARBA00022825"/>
    </source>
</evidence>
<dbReference type="InterPro" id="IPR005151">
    <property type="entry name" value="Tail-specific_protease"/>
</dbReference>
<keyword evidence="4 5" id="KW-0720">Serine protease</keyword>
<dbReference type="Gene3D" id="1.10.101.10">
    <property type="entry name" value="PGBD-like superfamily/PGBD"/>
    <property type="match status" value="1"/>
</dbReference>
<comment type="similarity">
    <text evidence="1 5">Belongs to the peptidase S41A family.</text>
</comment>
<dbReference type="Gene3D" id="3.90.226.10">
    <property type="entry name" value="2-enoyl-CoA Hydratase, Chain A, domain 1"/>
    <property type="match status" value="1"/>
</dbReference>
<organism evidence="8 9">
    <name type="scientific">Atopostipes suicloacalis DSM 15692</name>
    <dbReference type="NCBI Taxonomy" id="1121025"/>
    <lineage>
        <taxon>Bacteria</taxon>
        <taxon>Bacillati</taxon>
        <taxon>Bacillota</taxon>
        <taxon>Bacilli</taxon>
        <taxon>Lactobacillales</taxon>
        <taxon>Carnobacteriaceae</taxon>
        <taxon>Atopostipes</taxon>
    </lineage>
</organism>
<dbReference type="EMBL" id="FQUF01000015">
    <property type="protein sequence ID" value="SHE80326.1"/>
    <property type="molecule type" value="Genomic_DNA"/>
</dbReference>
<keyword evidence="6" id="KW-0472">Membrane</keyword>
<evidence type="ECO:0000259" key="7">
    <source>
        <dbReference type="PROSITE" id="PS50106"/>
    </source>
</evidence>
<dbReference type="SUPFAM" id="SSF52096">
    <property type="entry name" value="ClpP/crotonase"/>
    <property type="match status" value="1"/>
</dbReference>
<dbReference type="Gene3D" id="2.30.42.10">
    <property type="match status" value="1"/>
</dbReference>
<evidence type="ECO:0000256" key="3">
    <source>
        <dbReference type="ARBA" id="ARBA00022801"/>
    </source>
</evidence>
<dbReference type="GO" id="GO:0007165">
    <property type="term" value="P:signal transduction"/>
    <property type="evidence" value="ECO:0007669"/>
    <property type="project" value="TreeGrafter"/>
</dbReference>
<dbReference type="InterPro" id="IPR036034">
    <property type="entry name" value="PDZ_sf"/>
</dbReference>
<dbReference type="SUPFAM" id="SSF47090">
    <property type="entry name" value="PGBD-like"/>
    <property type="match status" value="1"/>
</dbReference>
<dbReference type="NCBIfam" id="TIGR00225">
    <property type="entry name" value="prc"/>
    <property type="match status" value="1"/>
</dbReference>
<dbReference type="FunFam" id="2.30.42.10:FF:000063">
    <property type="entry name" value="Peptidase, S41 family"/>
    <property type="match status" value="1"/>
</dbReference>
<dbReference type="InterPro" id="IPR004447">
    <property type="entry name" value="Peptidase_S41A"/>
</dbReference>
<feature type="domain" description="PDZ" evidence="7">
    <location>
        <begin position="120"/>
        <end position="188"/>
    </location>
</feature>
<keyword evidence="6" id="KW-0812">Transmembrane</keyword>
<dbReference type="Pfam" id="PF17820">
    <property type="entry name" value="PDZ_6"/>
    <property type="match status" value="1"/>
</dbReference>
<reference evidence="8 9" key="1">
    <citation type="submission" date="2016-11" db="EMBL/GenBank/DDBJ databases">
        <authorList>
            <person name="Jaros S."/>
            <person name="Januszkiewicz K."/>
            <person name="Wedrychowicz H."/>
        </authorList>
    </citation>
    <scope>NUCLEOTIDE SEQUENCE [LARGE SCALE GENOMIC DNA]</scope>
    <source>
        <strain evidence="8 9">DSM 15692</strain>
    </source>
</reference>
<dbReference type="GO" id="GO:0008236">
    <property type="term" value="F:serine-type peptidase activity"/>
    <property type="evidence" value="ECO:0007669"/>
    <property type="project" value="UniProtKB-KW"/>
</dbReference>
<dbReference type="PANTHER" id="PTHR32060">
    <property type="entry name" value="TAIL-SPECIFIC PROTEASE"/>
    <property type="match status" value="1"/>
</dbReference>
<dbReference type="OrthoDB" id="9812068at2"/>
<dbReference type="CDD" id="cd07560">
    <property type="entry name" value="Peptidase_S41_CPP"/>
    <property type="match status" value="1"/>
</dbReference>